<dbReference type="OrthoDB" id="2880980at2"/>
<proteinExistence type="predicted"/>
<keyword evidence="2" id="KW-1185">Reference proteome</keyword>
<accession>A0A2S5GAI1</accession>
<dbReference type="Pfam" id="PF11367">
    <property type="entry name" value="Tail_completion_gp17"/>
    <property type="match status" value="1"/>
</dbReference>
<protein>
    <submittedName>
        <fullName evidence="1">DUF3168 domain-containing protein</fullName>
    </submittedName>
</protein>
<dbReference type="Gene3D" id="3.30.2000.30">
    <property type="match status" value="1"/>
</dbReference>
<organism evidence="1 2">
    <name type="scientific">Jeotgalibacillus proteolyticus</name>
    <dbReference type="NCBI Taxonomy" id="2082395"/>
    <lineage>
        <taxon>Bacteria</taxon>
        <taxon>Bacillati</taxon>
        <taxon>Bacillota</taxon>
        <taxon>Bacilli</taxon>
        <taxon>Bacillales</taxon>
        <taxon>Caryophanaceae</taxon>
        <taxon>Jeotgalibacillus</taxon>
    </lineage>
</organism>
<dbReference type="Proteomes" id="UP000239047">
    <property type="component" value="Unassembled WGS sequence"/>
</dbReference>
<reference evidence="1 2" key="1">
    <citation type="submission" date="2018-02" db="EMBL/GenBank/DDBJ databases">
        <title>Jeotgalibacillus proteolyticum sp. nov. a protease producing bacterium isolated from ocean sediments of Laizhou Bay.</title>
        <authorList>
            <person name="Li Y."/>
        </authorList>
    </citation>
    <scope>NUCLEOTIDE SEQUENCE [LARGE SCALE GENOMIC DNA]</scope>
    <source>
        <strain evidence="1 2">22-7</strain>
    </source>
</reference>
<dbReference type="AlphaFoldDB" id="A0A2S5GAI1"/>
<evidence type="ECO:0000313" key="2">
    <source>
        <dbReference type="Proteomes" id="UP000239047"/>
    </source>
</evidence>
<comment type="caution">
    <text evidence="1">The sequence shown here is derived from an EMBL/GenBank/DDBJ whole genome shotgun (WGS) entry which is preliminary data.</text>
</comment>
<dbReference type="InterPro" id="IPR053745">
    <property type="entry name" value="Viral_Tail_Comp_sf"/>
</dbReference>
<sequence length="134" mass="14992">MPIQTALWPVQVALFQRLSNDPVLSSIVTGVFDYVPDEQSKPYVRIGEPLSDPFSNKTSYGEEVSTVIHTWSSAMGKKQSYDIINAAIKALYAQPLSLDGGFSIVKMDEPRTQVFDDIDGKTNHGVIRLKFWIK</sequence>
<dbReference type="RefSeq" id="WP_104057987.1">
    <property type="nucleotide sequence ID" value="NZ_PREZ01000004.1"/>
</dbReference>
<dbReference type="EMBL" id="PREZ01000004">
    <property type="protein sequence ID" value="PPA70037.1"/>
    <property type="molecule type" value="Genomic_DNA"/>
</dbReference>
<evidence type="ECO:0000313" key="1">
    <source>
        <dbReference type="EMBL" id="PPA70037.1"/>
    </source>
</evidence>
<dbReference type="InterPro" id="IPR021508">
    <property type="entry name" value="Gp17-like"/>
</dbReference>
<gene>
    <name evidence="1" type="ORF">C4B60_10600</name>
</gene>
<name>A0A2S5GAI1_9BACL</name>